<dbReference type="Pfam" id="PF09223">
    <property type="entry name" value="ZinT"/>
    <property type="match status" value="1"/>
</dbReference>
<feature type="chain" id="PRO_5046526097" evidence="3">
    <location>
        <begin position="22"/>
        <end position="222"/>
    </location>
</feature>
<feature type="signal peptide" evidence="3">
    <location>
        <begin position="1"/>
        <end position="21"/>
    </location>
</feature>
<dbReference type="Gene3D" id="2.40.128.20">
    <property type="match status" value="1"/>
</dbReference>
<protein>
    <submittedName>
        <fullName evidence="5">Metal-binding protein ZinT</fullName>
    </submittedName>
</protein>
<feature type="domain" description="ZinT" evidence="4">
    <location>
        <begin position="45"/>
        <end position="222"/>
    </location>
</feature>
<evidence type="ECO:0000256" key="2">
    <source>
        <dbReference type="ARBA" id="ARBA00022833"/>
    </source>
</evidence>
<keyword evidence="1 3" id="KW-0732">Signal</keyword>
<name>A0ABY6JLA4_9ENTR</name>
<reference evidence="5 6" key="1">
    <citation type="submission" date="2021-05" db="EMBL/GenBank/DDBJ databases">
        <title>Isolation, identification, and the growth promoting effects of Pantoea dispersa strain YSD J2 from the aboveground leaves of Cyperus esculentus L.Var. Sativus.</title>
        <authorList>
            <person name="Wang S."/>
            <person name="Tang X.M."/>
            <person name="Huang Y.N."/>
        </authorList>
    </citation>
    <scope>NUCLEOTIDE SEQUENCE [LARGE SCALE GENOMIC DNA]</scope>
    <source>
        <strain evidence="6">YSD YN2</strain>
    </source>
</reference>
<dbReference type="InterPro" id="IPR012674">
    <property type="entry name" value="Calycin"/>
</dbReference>
<accession>A0ABY6JLA4</accession>
<keyword evidence="6" id="KW-1185">Reference proteome</keyword>
<dbReference type="Proteomes" id="UP001156318">
    <property type="component" value="Chromosome"/>
</dbReference>
<sequence>MKNKFLALSLGTVLISGQAYAHGDHGHDHHHDHAHGAPMSEMEIKASKGVFNDSDVKNRKLTDWEGKWQSVYPIFLTGAMDPVFRKKAEEDKSKSFVEYKEYYKKGYATDVSSIGIENGVMTFTSGSKVSSCPYVYAGREILHYTSGKKGVRYLFECTKTNTGAPKFVQFSDHTIAPRKSAHFHIFMGNSSQKALLKEMDNWPTYFPANLTNSQVVDDLLHH</sequence>
<evidence type="ECO:0000313" key="6">
    <source>
        <dbReference type="Proteomes" id="UP001156318"/>
    </source>
</evidence>
<evidence type="ECO:0000256" key="1">
    <source>
        <dbReference type="ARBA" id="ARBA00022729"/>
    </source>
</evidence>
<dbReference type="EMBL" id="CP074352">
    <property type="protein sequence ID" value="UYU33438.1"/>
    <property type="molecule type" value="Genomic_DNA"/>
</dbReference>
<dbReference type="NCBIfam" id="NF007639">
    <property type="entry name" value="PRK10306.1"/>
    <property type="match status" value="1"/>
</dbReference>
<keyword evidence="2" id="KW-0862">Zinc</keyword>
<organism evidence="5 6">
    <name type="scientific">Siccibacter colletis</name>
    <dbReference type="NCBI Taxonomy" id="1505757"/>
    <lineage>
        <taxon>Bacteria</taxon>
        <taxon>Pseudomonadati</taxon>
        <taxon>Pseudomonadota</taxon>
        <taxon>Gammaproteobacteria</taxon>
        <taxon>Enterobacterales</taxon>
        <taxon>Enterobacteriaceae</taxon>
        <taxon>Siccibacter</taxon>
    </lineage>
</organism>
<dbReference type="InterPro" id="IPR015304">
    <property type="entry name" value="ZinT_dom"/>
</dbReference>
<gene>
    <name evidence="5" type="primary">zinT</name>
    <name evidence="5" type="ORF">KFZ77_08030</name>
</gene>
<evidence type="ECO:0000256" key="3">
    <source>
        <dbReference type="SAM" id="SignalP"/>
    </source>
</evidence>
<dbReference type="SUPFAM" id="SSF50814">
    <property type="entry name" value="Lipocalins"/>
    <property type="match status" value="1"/>
</dbReference>
<proteinExistence type="predicted"/>
<dbReference type="RefSeq" id="WP_264385932.1">
    <property type="nucleotide sequence ID" value="NZ_CP074352.1"/>
</dbReference>
<evidence type="ECO:0000259" key="4">
    <source>
        <dbReference type="Pfam" id="PF09223"/>
    </source>
</evidence>
<evidence type="ECO:0000313" key="5">
    <source>
        <dbReference type="EMBL" id="UYU33438.1"/>
    </source>
</evidence>